<feature type="compositionally biased region" description="Polar residues" evidence="1">
    <location>
        <begin position="311"/>
        <end position="335"/>
    </location>
</feature>
<organism evidence="2 3">
    <name type="scientific">Dreissena polymorpha</name>
    <name type="common">Zebra mussel</name>
    <name type="synonym">Mytilus polymorpha</name>
    <dbReference type="NCBI Taxonomy" id="45954"/>
    <lineage>
        <taxon>Eukaryota</taxon>
        <taxon>Metazoa</taxon>
        <taxon>Spiralia</taxon>
        <taxon>Lophotrochozoa</taxon>
        <taxon>Mollusca</taxon>
        <taxon>Bivalvia</taxon>
        <taxon>Autobranchia</taxon>
        <taxon>Heteroconchia</taxon>
        <taxon>Euheterodonta</taxon>
        <taxon>Imparidentia</taxon>
        <taxon>Neoheterodontei</taxon>
        <taxon>Myida</taxon>
        <taxon>Dreissenoidea</taxon>
        <taxon>Dreissenidae</taxon>
        <taxon>Dreissena</taxon>
    </lineage>
</organism>
<reference evidence="2" key="1">
    <citation type="journal article" date="2019" name="bioRxiv">
        <title>The Genome of the Zebra Mussel, Dreissena polymorpha: A Resource for Invasive Species Research.</title>
        <authorList>
            <person name="McCartney M.A."/>
            <person name="Auch B."/>
            <person name="Kono T."/>
            <person name="Mallez S."/>
            <person name="Zhang Y."/>
            <person name="Obille A."/>
            <person name="Becker A."/>
            <person name="Abrahante J.E."/>
            <person name="Garbe J."/>
            <person name="Badalamenti J.P."/>
            <person name="Herman A."/>
            <person name="Mangelson H."/>
            <person name="Liachko I."/>
            <person name="Sullivan S."/>
            <person name="Sone E.D."/>
            <person name="Koren S."/>
            <person name="Silverstein K.A.T."/>
            <person name="Beckman K.B."/>
            <person name="Gohl D.M."/>
        </authorList>
    </citation>
    <scope>NUCLEOTIDE SEQUENCE</scope>
    <source>
        <strain evidence="2">Duluth1</strain>
        <tissue evidence="2">Whole animal</tissue>
    </source>
</reference>
<evidence type="ECO:0000313" key="3">
    <source>
        <dbReference type="Proteomes" id="UP000828390"/>
    </source>
</evidence>
<feature type="compositionally biased region" description="Basic and acidic residues" evidence="1">
    <location>
        <begin position="43"/>
        <end position="58"/>
    </location>
</feature>
<dbReference type="Proteomes" id="UP000828390">
    <property type="component" value="Unassembled WGS sequence"/>
</dbReference>
<accession>A0A9D4G082</accession>
<sequence>MSKMMSRYADGHSLEYKSYSPSTSPRGRRYILQNLNYKKKKQINLDKSRDKEYFDIRKAPPSTGSVASNNSTSKPVGTSNKVMPTDSPRKTPREPPVYVSPRKDIKAVKTPRKESPEKNNTPMKNDKNESGKQTKNELGLTPRDEYMVTKLYDREIIYLKPSEVRYTHDQITAHFQDGRSMISTFIALLYGRAEIRLGGNDVPPIEVMQTDELDGGKSEKIWYVVNGNRRLYVFKRLEKCGALTTMQVVARKYDSIEMDKHFLTRNKGRTVSITNDAAIGAKFVKEVSKWKEWKAKQPAQKPGVKGKSDKGQSNPSKKQPGLPSQTNKSNCCTIS</sequence>
<feature type="region of interest" description="Disordered" evidence="1">
    <location>
        <begin position="292"/>
        <end position="335"/>
    </location>
</feature>
<dbReference type="AlphaFoldDB" id="A0A9D4G082"/>
<gene>
    <name evidence="2" type="ORF">DPMN_134717</name>
</gene>
<feature type="compositionally biased region" description="Basic and acidic residues" evidence="1">
    <location>
        <begin position="124"/>
        <end position="135"/>
    </location>
</feature>
<keyword evidence="3" id="KW-1185">Reference proteome</keyword>
<feature type="compositionally biased region" description="Basic and acidic residues" evidence="1">
    <location>
        <begin position="101"/>
        <end position="117"/>
    </location>
</feature>
<comment type="caution">
    <text evidence="2">The sequence shown here is derived from an EMBL/GenBank/DDBJ whole genome shotgun (WGS) entry which is preliminary data.</text>
</comment>
<proteinExistence type="predicted"/>
<dbReference type="OrthoDB" id="415230at2759"/>
<dbReference type="EMBL" id="JAIWYP010000006">
    <property type="protein sequence ID" value="KAH3806396.1"/>
    <property type="molecule type" value="Genomic_DNA"/>
</dbReference>
<evidence type="ECO:0000313" key="2">
    <source>
        <dbReference type="EMBL" id="KAH3806396.1"/>
    </source>
</evidence>
<evidence type="ECO:0000256" key="1">
    <source>
        <dbReference type="SAM" id="MobiDB-lite"/>
    </source>
</evidence>
<protein>
    <submittedName>
        <fullName evidence="2">Uncharacterized protein</fullName>
    </submittedName>
</protein>
<name>A0A9D4G082_DREPO</name>
<reference evidence="2" key="2">
    <citation type="submission" date="2020-11" db="EMBL/GenBank/DDBJ databases">
        <authorList>
            <person name="McCartney M.A."/>
            <person name="Auch B."/>
            <person name="Kono T."/>
            <person name="Mallez S."/>
            <person name="Becker A."/>
            <person name="Gohl D.M."/>
            <person name="Silverstein K.A.T."/>
            <person name="Koren S."/>
            <person name="Bechman K.B."/>
            <person name="Herman A."/>
            <person name="Abrahante J.E."/>
            <person name="Garbe J."/>
        </authorList>
    </citation>
    <scope>NUCLEOTIDE SEQUENCE</scope>
    <source>
        <strain evidence="2">Duluth1</strain>
        <tissue evidence="2">Whole animal</tissue>
    </source>
</reference>
<feature type="region of interest" description="Disordered" evidence="1">
    <location>
        <begin position="1"/>
        <end position="139"/>
    </location>
</feature>
<feature type="compositionally biased region" description="Polar residues" evidence="1">
    <location>
        <begin position="62"/>
        <end position="82"/>
    </location>
</feature>